<evidence type="ECO:0000313" key="2">
    <source>
        <dbReference type="EMBL" id="VFK33597.1"/>
    </source>
</evidence>
<name>A0A450XDN2_9GAMM</name>
<dbReference type="AlphaFoldDB" id="A0A450XDN2"/>
<protein>
    <submittedName>
        <fullName evidence="1">Uncharacterized protein</fullName>
    </submittedName>
</protein>
<evidence type="ECO:0000313" key="3">
    <source>
        <dbReference type="EMBL" id="VFK76275.1"/>
    </source>
</evidence>
<reference evidence="1" key="1">
    <citation type="submission" date="2019-02" db="EMBL/GenBank/DDBJ databases">
        <authorList>
            <person name="Gruber-Vodicka R. H."/>
            <person name="Seah K. B. B."/>
        </authorList>
    </citation>
    <scope>NUCLEOTIDE SEQUENCE</scope>
    <source>
        <strain evidence="1">BECK_BZ197</strain>
        <strain evidence="3">BECK_BZ198</strain>
        <strain evidence="2">BECK_BZ199</strain>
    </source>
</reference>
<dbReference type="EMBL" id="CAADFO010000027">
    <property type="protein sequence ID" value="VFK27349.1"/>
    <property type="molecule type" value="Genomic_DNA"/>
</dbReference>
<proteinExistence type="predicted"/>
<dbReference type="EMBL" id="CAADGH010000049">
    <property type="protein sequence ID" value="VFK76275.1"/>
    <property type="molecule type" value="Genomic_DNA"/>
</dbReference>
<organism evidence="1">
    <name type="scientific">Candidatus Kentrum sp. MB</name>
    <dbReference type="NCBI Taxonomy" id="2138164"/>
    <lineage>
        <taxon>Bacteria</taxon>
        <taxon>Pseudomonadati</taxon>
        <taxon>Pseudomonadota</taxon>
        <taxon>Gammaproteobacteria</taxon>
        <taxon>Candidatus Kentrum</taxon>
    </lineage>
</organism>
<accession>A0A450XDN2</accession>
<evidence type="ECO:0000313" key="1">
    <source>
        <dbReference type="EMBL" id="VFK27349.1"/>
    </source>
</evidence>
<gene>
    <name evidence="1" type="ORF">BECKMB1821G_GA0114241_102721</name>
    <name evidence="3" type="ORF">BECKMB1821H_GA0114242_104914</name>
    <name evidence="2" type="ORF">BECKMB1821I_GA0114274_104913</name>
</gene>
<sequence>MLEQQCLNSTGTTDLEWTENETTIEELAYKWFDRLPNPLRRIMTRAITIELPFRKRNFTALRFLIDHYPGTAYSKKSSGKIGQAQ</sequence>
<dbReference type="EMBL" id="CAADFQ010000049">
    <property type="protein sequence ID" value="VFK33597.1"/>
    <property type="molecule type" value="Genomic_DNA"/>
</dbReference>